<protein>
    <recommendedName>
        <fullName evidence="4">Ubiquitin-like protease family profile domain-containing protein</fullName>
    </recommendedName>
</protein>
<dbReference type="SUPFAM" id="SSF54001">
    <property type="entry name" value="Cysteine proteinases"/>
    <property type="match status" value="1"/>
</dbReference>
<dbReference type="Gene3D" id="3.40.395.10">
    <property type="entry name" value="Adenoviral Proteinase, Chain A"/>
    <property type="match status" value="1"/>
</dbReference>
<feature type="region of interest" description="Disordered" evidence="1">
    <location>
        <begin position="346"/>
        <end position="367"/>
    </location>
</feature>
<feature type="compositionally biased region" description="Acidic residues" evidence="1">
    <location>
        <begin position="64"/>
        <end position="73"/>
    </location>
</feature>
<evidence type="ECO:0000256" key="1">
    <source>
        <dbReference type="SAM" id="MobiDB-lite"/>
    </source>
</evidence>
<keyword evidence="3" id="KW-1185">Reference proteome</keyword>
<reference evidence="2" key="1">
    <citation type="submission" date="2022-07" db="EMBL/GenBank/DDBJ databases">
        <authorList>
            <person name="Macas J."/>
            <person name="Novak P."/>
            <person name="Neumann P."/>
        </authorList>
    </citation>
    <scope>NUCLEOTIDE SEQUENCE</scope>
</reference>
<organism evidence="2 3">
    <name type="scientific">Cuscuta epithymum</name>
    <dbReference type="NCBI Taxonomy" id="186058"/>
    <lineage>
        <taxon>Eukaryota</taxon>
        <taxon>Viridiplantae</taxon>
        <taxon>Streptophyta</taxon>
        <taxon>Embryophyta</taxon>
        <taxon>Tracheophyta</taxon>
        <taxon>Spermatophyta</taxon>
        <taxon>Magnoliopsida</taxon>
        <taxon>eudicotyledons</taxon>
        <taxon>Gunneridae</taxon>
        <taxon>Pentapetalae</taxon>
        <taxon>asterids</taxon>
        <taxon>lamiids</taxon>
        <taxon>Solanales</taxon>
        <taxon>Convolvulaceae</taxon>
        <taxon>Cuscuteae</taxon>
        <taxon>Cuscuta</taxon>
        <taxon>Cuscuta subgen. Cuscuta</taxon>
    </lineage>
</organism>
<dbReference type="PANTHER" id="PTHR34835">
    <property type="entry name" value="OS07G0283600 PROTEIN-RELATED"/>
    <property type="match status" value="1"/>
</dbReference>
<comment type="caution">
    <text evidence="2">The sequence shown here is derived from an EMBL/GenBank/DDBJ whole genome shotgun (WGS) entry which is preliminary data.</text>
</comment>
<gene>
    <name evidence="2" type="ORF">CEPIT_LOCUS35651</name>
</gene>
<evidence type="ECO:0000313" key="2">
    <source>
        <dbReference type="EMBL" id="CAH9136925.1"/>
    </source>
</evidence>
<dbReference type="AlphaFoldDB" id="A0AAV0FNA8"/>
<evidence type="ECO:0000313" key="3">
    <source>
        <dbReference type="Proteomes" id="UP001152523"/>
    </source>
</evidence>
<dbReference type="Proteomes" id="UP001152523">
    <property type="component" value="Unassembled WGS sequence"/>
</dbReference>
<proteinExistence type="predicted"/>
<dbReference type="EMBL" id="CAMAPF010000997">
    <property type="protein sequence ID" value="CAH9136925.1"/>
    <property type="molecule type" value="Genomic_DNA"/>
</dbReference>
<dbReference type="PANTHER" id="PTHR34835:SF90">
    <property type="entry name" value="AMINOTRANSFERASE-LIKE PLANT MOBILE DOMAIN-CONTAINING PROTEIN"/>
    <property type="match status" value="1"/>
</dbReference>
<name>A0AAV0FNA8_9ASTE</name>
<sequence>MFSVQGKSVGRNTRSAGAPENENHQAEHQNEAARIVNTEEPILRLEKQKTSKKRKAEPKKPKEESEESDDECEIERSNRPASVNLRTRVGPAPFMKLIKLLDDNKKVAVERIGFGGLLHLNFDRFYGDLVEFLLKNFRPISGQLQLANGELLDIEDEDVKAVFGLPKGKIEVQEANAKNETEEYTQLLQEWREEWGIDKGSPQTSKMIEKIVADTDTGDRFIRNFVVFTVSCLIRGNQSVRSNFKILLSLVNVADIPKMNWCNYTRRSLMDAGEEWQANQSKMFSGPLLFLMICYFDRVQFKGQLLETAYPTIRIWDKERIDKRVKDERKVGFGLGKVTQRILTVEEDDEEKKGGKEDEENEDDEMLSKEDCVKKIIAVAQKFSDAFVEFSKLPSAISKRFPNSDILKKIYLTTADYFIRQGNGKEQATENERFSEKCTLEEDDDFFNEPGAMEALIKLEKAALLKLTMPSLDLGIVFTMTQPETNAVQKNQKQTDDQTTGEQIREIARTVEGENNEDDVTARVNEAGKINTPGVNQNDANEEIELGVAGDDKTAADGEAKKEVDNEEVNIELRVAGDDKTPADGEAKKEVDNNQGNYEVKAYRRKKLRNVNYRSPLLKNNRRLCKEMSREEKIVLDYGFSKVVEKECLYQDEGGLFITHEEFQTLEEQTVENSIIYAWAKIVNDREKSNNTTKRAFIASPLVYAQFDVTSGDPMENMVERLEKEVNEAGADVKQFDMIMFPIHKDLHYYIYCFYTKSNIVDVIDNHQLPDGVDFGDKYGESFTKMGEGFKIFCKKVKLSGAKATNWIPRILCMPWRHNGNKVDSGIFAMRHLETFRGEGHKWNSGFAPPTNEGIKAQSETLQKMRLMYGAQILLSKFNIEREKVVKKANDYIKM</sequence>
<evidence type="ECO:0008006" key="4">
    <source>
        <dbReference type="Google" id="ProtNLM"/>
    </source>
</evidence>
<feature type="compositionally biased region" description="Basic and acidic residues" evidence="1">
    <location>
        <begin position="21"/>
        <end position="31"/>
    </location>
</feature>
<accession>A0AAV0FNA8</accession>
<feature type="region of interest" description="Disordered" evidence="1">
    <location>
        <begin position="1"/>
        <end position="79"/>
    </location>
</feature>
<dbReference type="InterPro" id="IPR038765">
    <property type="entry name" value="Papain-like_cys_pep_sf"/>
</dbReference>